<proteinExistence type="predicted"/>
<evidence type="ECO:0008006" key="4">
    <source>
        <dbReference type="Google" id="ProtNLM"/>
    </source>
</evidence>
<dbReference type="OrthoDB" id="439127at2759"/>
<dbReference type="SUPFAM" id="SSF50156">
    <property type="entry name" value="PDZ domain-like"/>
    <property type="match status" value="1"/>
</dbReference>
<dbReference type="InterPro" id="IPR036034">
    <property type="entry name" value="PDZ_sf"/>
</dbReference>
<reference evidence="2" key="1">
    <citation type="submission" date="2021-02" db="EMBL/GenBank/DDBJ databases">
        <title>First Annotated Genome of the Yellow-green Alga Tribonema minus.</title>
        <authorList>
            <person name="Mahan K.M."/>
        </authorList>
    </citation>
    <scope>NUCLEOTIDE SEQUENCE</scope>
    <source>
        <strain evidence="2">UTEX B ZZ1240</strain>
    </source>
</reference>
<evidence type="ECO:0000256" key="1">
    <source>
        <dbReference type="SAM" id="SignalP"/>
    </source>
</evidence>
<dbReference type="PANTHER" id="PTHR47661">
    <property type="entry name" value="PHOSPHOGLUCAN PHOSPHATASE LSF1, CHLOROPLASTIC"/>
    <property type="match status" value="1"/>
</dbReference>
<dbReference type="AlphaFoldDB" id="A0A835Z5U3"/>
<accession>A0A835Z5U3</accession>
<dbReference type="PROSITE" id="PS51257">
    <property type="entry name" value="PROKAR_LIPOPROTEIN"/>
    <property type="match status" value="1"/>
</dbReference>
<gene>
    <name evidence="2" type="ORF">JKP88DRAFT_353492</name>
</gene>
<comment type="caution">
    <text evidence="2">The sequence shown here is derived from an EMBL/GenBank/DDBJ whole genome shotgun (WGS) entry which is preliminary data.</text>
</comment>
<feature type="signal peptide" evidence="1">
    <location>
        <begin position="1"/>
        <end position="15"/>
    </location>
</feature>
<organism evidence="2 3">
    <name type="scientific">Tribonema minus</name>
    <dbReference type="NCBI Taxonomy" id="303371"/>
    <lineage>
        <taxon>Eukaryota</taxon>
        <taxon>Sar</taxon>
        <taxon>Stramenopiles</taxon>
        <taxon>Ochrophyta</taxon>
        <taxon>PX clade</taxon>
        <taxon>Xanthophyceae</taxon>
        <taxon>Tribonematales</taxon>
        <taxon>Tribonemataceae</taxon>
        <taxon>Tribonema</taxon>
    </lineage>
</organism>
<evidence type="ECO:0000313" key="3">
    <source>
        <dbReference type="Proteomes" id="UP000664859"/>
    </source>
</evidence>
<keyword evidence="3" id="KW-1185">Reference proteome</keyword>
<dbReference type="Proteomes" id="UP000664859">
    <property type="component" value="Unassembled WGS sequence"/>
</dbReference>
<feature type="chain" id="PRO_5032371589" description="PDZ domain-containing protein" evidence="1">
    <location>
        <begin position="16"/>
        <end position="199"/>
    </location>
</feature>
<dbReference type="EMBL" id="JAFCMP010000075">
    <property type="protein sequence ID" value="KAG5188192.1"/>
    <property type="molecule type" value="Genomic_DNA"/>
</dbReference>
<dbReference type="PANTHER" id="PTHR47661:SF2">
    <property type="entry name" value="PHOSPHOGLUCAN PHOSPHATASE LSF1, CHLOROPLASTIC"/>
    <property type="match status" value="1"/>
</dbReference>
<sequence>MKFLVLCLAVVVASAAAFVACPTSSRLVASNTCSRSASSLRMSDDDEDALTAAARAARKAGPNDRVVEIRKPLGLVLEENEKGDVFITKVKDNSNASRNPKVFPGDKISFISATFGDDLWSVRGAGLARVQNAVRVRQGDSVRLVLESTNESKSKIAAAAAEAKERKKYEEDAQVKRDRLLKALDEDTKKKSKKFFGLF</sequence>
<dbReference type="Gene3D" id="2.30.42.10">
    <property type="match status" value="1"/>
</dbReference>
<evidence type="ECO:0000313" key="2">
    <source>
        <dbReference type="EMBL" id="KAG5188192.1"/>
    </source>
</evidence>
<keyword evidence="1" id="KW-0732">Signal</keyword>
<name>A0A835Z5U3_9STRA</name>
<protein>
    <recommendedName>
        <fullName evidence="4">PDZ domain-containing protein</fullName>
    </recommendedName>
</protein>